<comment type="subcellular location">
    <subcellularLocation>
        <location evidence="1">Cytoplasm</location>
        <location evidence="1">Cytoskeleton</location>
    </subcellularLocation>
</comment>
<dbReference type="PANTHER" id="PTHR17271:SF12">
    <property type="entry name" value="MYOSIN PHOSPHATASE RHO-INTERACTING PROTEIN ISOFORM X1"/>
    <property type="match status" value="1"/>
</dbReference>
<dbReference type="SUPFAM" id="SSF50729">
    <property type="entry name" value="PH domain-like"/>
    <property type="match status" value="2"/>
</dbReference>
<dbReference type="SMART" id="SM00233">
    <property type="entry name" value="PH"/>
    <property type="match status" value="2"/>
</dbReference>
<dbReference type="InterPro" id="IPR011993">
    <property type="entry name" value="PH-like_dom_sf"/>
</dbReference>
<dbReference type="Ensembl" id="ENSSLUT00000017956.1">
    <property type="protein sequence ID" value="ENSSLUP00000017393.1"/>
    <property type="gene ID" value="ENSSLUG00000007924.1"/>
</dbReference>
<keyword evidence="6" id="KW-0206">Cytoskeleton</keyword>
<dbReference type="GO" id="GO:0051015">
    <property type="term" value="F:actin filament binding"/>
    <property type="evidence" value="ECO:0007669"/>
    <property type="project" value="TreeGrafter"/>
</dbReference>
<evidence type="ECO:0000256" key="3">
    <source>
        <dbReference type="ARBA" id="ARBA00022553"/>
    </source>
</evidence>
<feature type="domain" description="PH" evidence="9">
    <location>
        <begin position="215"/>
        <end position="311"/>
    </location>
</feature>
<dbReference type="Gene3D" id="2.30.29.30">
    <property type="entry name" value="Pleckstrin-homology domain (PH domain)/Phosphotyrosine-binding domain (PTB)"/>
    <property type="match status" value="2"/>
</dbReference>
<dbReference type="InterPro" id="IPR052223">
    <property type="entry name" value="Actin_Cytoskeleton_Reg"/>
</dbReference>
<dbReference type="PANTHER" id="PTHR17271">
    <property type="entry name" value="PLECKSTRIN HOMOLOGY PH DOMAIN-CONTAINING PROTEIN"/>
    <property type="match status" value="1"/>
</dbReference>
<evidence type="ECO:0000256" key="2">
    <source>
        <dbReference type="ARBA" id="ARBA00022490"/>
    </source>
</evidence>
<evidence type="ECO:0000256" key="7">
    <source>
        <dbReference type="SAM" id="Coils"/>
    </source>
</evidence>
<name>A0A8C9XXC1_SANLU</name>
<reference evidence="10" key="2">
    <citation type="submission" date="2025-09" db="UniProtKB">
        <authorList>
            <consortium name="Ensembl"/>
        </authorList>
    </citation>
    <scope>IDENTIFICATION</scope>
</reference>
<evidence type="ECO:0000259" key="9">
    <source>
        <dbReference type="PROSITE" id="PS50003"/>
    </source>
</evidence>
<keyword evidence="3" id="KW-0597">Phosphoprotein</keyword>
<accession>A0A8C9XXC1</accession>
<sequence length="813" mass="94442">YSPATSPCNKFQANIFNKSKCQNCFKSRELHLLTDHDMEQAKPIYAGWLCLAPEGTDFDNPMQRSRKWQRRFFILYEDGSLSFALDELPSTLPQGTVNMNLCADITDAEPRTGQRNALCITTPEQEIFIRGDNKEIINGWSEQLVVYLQTNKQNQKKKRKVEPVASQVAKQTSIKCFSAHLSMHCSFSNSCRSDYCWEYYSNGVNIVFSLQPDLLNFKKGWMVKLDENEQWKKYWFVLSTYSLRYYKDSIAEEASDLEGDIDLTKCHNVSEYQVQRNYGFQIHTPKGVYTLSAMTSGIRKNWIQALMKNVRPAIAPDVASPPEALPKPDVTQDSLPADVSTERDSHPKHKSVMERRREGRHKTFDWAEFRPPNKLSLDPQRTKALCSLELGDLERRKRREERRRRYESMLGFPLGWEVIGVKAEDVRALSPKSQLKVELSSRYTEPHHLPEVEQLGQTRVEDLERELSSRDQQLLEAQTLITSLEENMREMEALLQLNVPTETEETEEENKEYLLRLTRVLQAMCEHSFTSMEESHLKVVEELQRRHQQEVEHLLMERDRLLEEETAATATAIEAIKNAHRLELEREVQKRCQSENSTGNTHLEDIFRQHSEELCSYQRELEVLSQQFSLKCLENVHLVQALDAERKALCQCQQENQDLRTRNQELSGHLAAEITRLCSLAKQDALPHSQGMDVYEMEITLRVKESEVQCLKQEITSLRDDLQSAQRDKRNATKNYKDMYTELSITRAKTEREMDECRKIIFRLTVFTTFFVGRRGSQVFLIKIKLSSEGLFQNKALIDIQLVTVGQNIVEKD</sequence>
<evidence type="ECO:0000313" key="10">
    <source>
        <dbReference type="Ensembl" id="ENSSLUP00000017393.1"/>
    </source>
</evidence>
<evidence type="ECO:0000256" key="1">
    <source>
        <dbReference type="ARBA" id="ARBA00004245"/>
    </source>
</evidence>
<reference evidence="10" key="1">
    <citation type="submission" date="2025-08" db="UniProtKB">
        <authorList>
            <consortium name="Ensembl"/>
        </authorList>
    </citation>
    <scope>IDENTIFICATION</scope>
</reference>
<keyword evidence="4 7" id="KW-0175">Coiled coil</keyword>
<keyword evidence="11" id="KW-1185">Reference proteome</keyword>
<dbReference type="Pfam" id="PF00169">
    <property type="entry name" value="PH"/>
    <property type="match status" value="2"/>
</dbReference>
<dbReference type="Proteomes" id="UP000694568">
    <property type="component" value="Unplaced"/>
</dbReference>
<dbReference type="FunFam" id="2.30.29.30:FF:000133">
    <property type="entry name" value="myosin phosphatase Rho-interacting protein isoform X1"/>
    <property type="match status" value="1"/>
</dbReference>
<keyword evidence="5" id="KW-0009">Actin-binding</keyword>
<protein>
    <submittedName>
        <fullName evidence="10">Myosin phosphatase Rho interacting protein</fullName>
    </submittedName>
</protein>
<evidence type="ECO:0000256" key="5">
    <source>
        <dbReference type="ARBA" id="ARBA00023203"/>
    </source>
</evidence>
<feature type="coiled-coil region" evidence="7">
    <location>
        <begin position="701"/>
        <end position="742"/>
    </location>
</feature>
<dbReference type="GeneTree" id="ENSGT00940000164958"/>
<feature type="domain" description="PH" evidence="9">
    <location>
        <begin position="42"/>
        <end position="149"/>
    </location>
</feature>
<evidence type="ECO:0000313" key="11">
    <source>
        <dbReference type="Proteomes" id="UP000694568"/>
    </source>
</evidence>
<feature type="compositionally biased region" description="Basic and acidic residues" evidence="8">
    <location>
        <begin position="340"/>
        <end position="358"/>
    </location>
</feature>
<evidence type="ECO:0000256" key="4">
    <source>
        <dbReference type="ARBA" id="ARBA00023054"/>
    </source>
</evidence>
<feature type="region of interest" description="Disordered" evidence="8">
    <location>
        <begin position="317"/>
        <end position="358"/>
    </location>
</feature>
<dbReference type="InterPro" id="IPR001849">
    <property type="entry name" value="PH_domain"/>
</dbReference>
<evidence type="ECO:0000256" key="8">
    <source>
        <dbReference type="SAM" id="MobiDB-lite"/>
    </source>
</evidence>
<dbReference type="GO" id="GO:0015629">
    <property type="term" value="C:actin cytoskeleton"/>
    <property type="evidence" value="ECO:0007669"/>
    <property type="project" value="TreeGrafter"/>
</dbReference>
<dbReference type="AlphaFoldDB" id="A0A8C9XXC1"/>
<feature type="coiled-coil region" evidence="7">
    <location>
        <begin position="460"/>
        <end position="494"/>
    </location>
</feature>
<evidence type="ECO:0000256" key="6">
    <source>
        <dbReference type="ARBA" id="ARBA00023212"/>
    </source>
</evidence>
<gene>
    <name evidence="10" type="primary">LOC116063952</name>
</gene>
<dbReference type="PROSITE" id="PS50003">
    <property type="entry name" value="PH_DOMAIN"/>
    <property type="match status" value="2"/>
</dbReference>
<proteinExistence type="predicted"/>
<organism evidence="10 11">
    <name type="scientific">Sander lucioperca</name>
    <name type="common">Pike-perch</name>
    <name type="synonym">Perca lucioperca</name>
    <dbReference type="NCBI Taxonomy" id="283035"/>
    <lineage>
        <taxon>Eukaryota</taxon>
        <taxon>Metazoa</taxon>
        <taxon>Chordata</taxon>
        <taxon>Craniata</taxon>
        <taxon>Vertebrata</taxon>
        <taxon>Euteleostomi</taxon>
        <taxon>Actinopterygii</taxon>
        <taxon>Neopterygii</taxon>
        <taxon>Teleostei</taxon>
        <taxon>Neoteleostei</taxon>
        <taxon>Acanthomorphata</taxon>
        <taxon>Eupercaria</taxon>
        <taxon>Perciformes</taxon>
        <taxon>Percoidei</taxon>
        <taxon>Percidae</taxon>
        <taxon>Luciopercinae</taxon>
        <taxon>Sander</taxon>
    </lineage>
</organism>
<keyword evidence="2" id="KW-0963">Cytoplasm</keyword>